<evidence type="ECO:0000256" key="3">
    <source>
        <dbReference type="ARBA" id="ARBA00023125"/>
    </source>
</evidence>
<gene>
    <name evidence="6" type="ORF">H8702_11960</name>
</gene>
<dbReference type="InterPro" id="IPR010982">
    <property type="entry name" value="Lambda_DNA-bd_dom_sf"/>
</dbReference>
<dbReference type="CDD" id="cd06267">
    <property type="entry name" value="PBP1_LacI_sugar_binding-like"/>
    <property type="match status" value="1"/>
</dbReference>
<dbReference type="Gene3D" id="1.10.260.40">
    <property type="entry name" value="lambda repressor-like DNA-binding domains"/>
    <property type="match status" value="1"/>
</dbReference>
<dbReference type="AlphaFoldDB" id="A0A8J6P8S4"/>
<evidence type="ECO:0000256" key="2">
    <source>
        <dbReference type="ARBA" id="ARBA00023015"/>
    </source>
</evidence>
<evidence type="ECO:0000256" key="4">
    <source>
        <dbReference type="ARBA" id="ARBA00023163"/>
    </source>
</evidence>
<feature type="domain" description="HTH lacI-type" evidence="5">
    <location>
        <begin position="2"/>
        <end position="56"/>
    </location>
</feature>
<dbReference type="PANTHER" id="PTHR30146">
    <property type="entry name" value="LACI-RELATED TRANSCRIPTIONAL REPRESSOR"/>
    <property type="match status" value="1"/>
</dbReference>
<keyword evidence="4" id="KW-0804">Transcription</keyword>
<protein>
    <submittedName>
        <fullName evidence="6">LacI family DNA-binding transcriptional regulator</fullName>
    </submittedName>
</protein>
<keyword evidence="3 6" id="KW-0238">DNA-binding</keyword>
<dbReference type="InterPro" id="IPR000843">
    <property type="entry name" value="HTH_LacI"/>
</dbReference>
<dbReference type="OrthoDB" id="9788209at2"/>
<dbReference type="Pfam" id="PF13377">
    <property type="entry name" value="Peripla_BP_3"/>
    <property type="match status" value="1"/>
</dbReference>
<dbReference type="GO" id="GO:0003700">
    <property type="term" value="F:DNA-binding transcription factor activity"/>
    <property type="evidence" value="ECO:0007669"/>
    <property type="project" value="TreeGrafter"/>
</dbReference>
<dbReference type="CDD" id="cd01392">
    <property type="entry name" value="HTH_LacI"/>
    <property type="match status" value="1"/>
</dbReference>
<comment type="caution">
    <text evidence="6">The sequence shown here is derived from an EMBL/GenBank/DDBJ whole genome shotgun (WGS) entry which is preliminary data.</text>
</comment>
<proteinExistence type="predicted"/>
<dbReference type="Proteomes" id="UP000632659">
    <property type="component" value="Unassembled WGS sequence"/>
</dbReference>
<dbReference type="PANTHER" id="PTHR30146:SF148">
    <property type="entry name" value="HTH-TYPE TRANSCRIPTIONAL REPRESSOR PURR-RELATED"/>
    <property type="match status" value="1"/>
</dbReference>
<dbReference type="SUPFAM" id="SSF47413">
    <property type="entry name" value="lambda repressor-like DNA-binding domains"/>
    <property type="match status" value="1"/>
</dbReference>
<dbReference type="InterPro" id="IPR046335">
    <property type="entry name" value="LacI/GalR-like_sensor"/>
</dbReference>
<evidence type="ECO:0000313" key="6">
    <source>
        <dbReference type="EMBL" id="MBC8611805.1"/>
    </source>
</evidence>
<dbReference type="SUPFAM" id="SSF53822">
    <property type="entry name" value="Periplasmic binding protein-like I"/>
    <property type="match status" value="1"/>
</dbReference>
<reference evidence="6" key="1">
    <citation type="submission" date="2020-08" db="EMBL/GenBank/DDBJ databases">
        <title>Genome public.</title>
        <authorList>
            <person name="Liu C."/>
            <person name="Sun Q."/>
        </authorList>
    </citation>
    <scope>NUCLEOTIDE SEQUENCE</scope>
    <source>
        <strain evidence="6">NSJ-15</strain>
    </source>
</reference>
<evidence type="ECO:0000259" key="5">
    <source>
        <dbReference type="PROSITE" id="PS50932"/>
    </source>
</evidence>
<keyword evidence="7" id="KW-1185">Reference proteome</keyword>
<name>A0A8J6P8S4_9FIRM</name>
<accession>A0A8J6P8S4</accession>
<dbReference type="SMART" id="SM00354">
    <property type="entry name" value="HTH_LACI"/>
    <property type="match status" value="1"/>
</dbReference>
<dbReference type="InterPro" id="IPR028082">
    <property type="entry name" value="Peripla_BP_I"/>
</dbReference>
<dbReference type="Pfam" id="PF00356">
    <property type="entry name" value="LacI"/>
    <property type="match status" value="1"/>
</dbReference>
<keyword evidence="1" id="KW-0678">Repressor</keyword>
<keyword evidence="2" id="KW-0805">Transcription regulation</keyword>
<organism evidence="6 7">
    <name type="scientific">Massiliimalia timonensis</name>
    <dbReference type="NCBI Taxonomy" id="1987501"/>
    <lineage>
        <taxon>Bacteria</taxon>
        <taxon>Bacillati</taxon>
        <taxon>Bacillota</taxon>
        <taxon>Clostridia</taxon>
        <taxon>Eubacteriales</taxon>
        <taxon>Oscillospiraceae</taxon>
        <taxon>Massiliimalia</taxon>
    </lineage>
</organism>
<dbReference type="Gene3D" id="3.40.50.2300">
    <property type="match status" value="2"/>
</dbReference>
<sequence>MLTLKDIAAHCGVSYSTVSRAFNKDSRISQKTREKILAYANEVHYIPNAAAISLKKNESKTVGIVIPKLTNLFYVDLLEHLDLILKKFGYHLLVSFISDGANSEYHCLESMAAARVDALVILGCHPNNQAYVRHLSSQIVIVQLLTDVLPELDSVCVNDIQATITGTQYLINRGHQKILYVGGADRLNAFLDTMERNHISKEKQLIVLEENSYEEIIYQIQTFHPTAVMANSVYKENAYRAIRATGLQIPENISFFVYGDIQWVQLLDITAMAHNLEEISTALVDQLIYRLRNPYSEQFPASHILFDTFIRERKSVKYL</sequence>
<evidence type="ECO:0000313" key="7">
    <source>
        <dbReference type="Proteomes" id="UP000632659"/>
    </source>
</evidence>
<evidence type="ECO:0000256" key="1">
    <source>
        <dbReference type="ARBA" id="ARBA00022491"/>
    </source>
</evidence>
<dbReference type="EMBL" id="JACRTL010000008">
    <property type="protein sequence ID" value="MBC8611805.1"/>
    <property type="molecule type" value="Genomic_DNA"/>
</dbReference>
<dbReference type="GO" id="GO:0000976">
    <property type="term" value="F:transcription cis-regulatory region binding"/>
    <property type="evidence" value="ECO:0007669"/>
    <property type="project" value="TreeGrafter"/>
</dbReference>
<dbReference type="PROSITE" id="PS50932">
    <property type="entry name" value="HTH_LACI_2"/>
    <property type="match status" value="1"/>
</dbReference>